<evidence type="ECO:0000313" key="4">
    <source>
        <dbReference type="EMBL" id="CAL1394630.1"/>
    </source>
</evidence>
<protein>
    <recommendedName>
        <fullName evidence="6">Reverse transcriptase domain-containing protein</fullName>
    </recommendedName>
</protein>
<dbReference type="GO" id="GO:0003824">
    <property type="term" value="F:catalytic activity"/>
    <property type="evidence" value="ECO:0007669"/>
    <property type="project" value="UniProtKB-KW"/>
</dbReference>
<dbReference type="FunFam" id="3.30.70.270:FF:000020">
    <property type="entry name" value="Transposon Tf2-6 polyprotein-like Protein"/>
    <property type="match status" value="1"/>
</dbReference>
<evidence type="ECO:0000259" key="2">
    <source>
        <dbReference type="Pfam" id="PF00078"/>
    </source>
</evidence>
<dbReference type="CDD" id="cd01647">
    <property type="entry name" value="RT_LTR"/>
    <property type="match status" value="1"/>
</dbReference>
<dbReference type="EMBL" id="OZ034819">
    <property type="protein sequence ID" value="CAL1394630.1"/>
    <property type="molecule type" value="Genomic_DNA"/>
</dbReference>
<dbReference type="AlphaFoldDB" id="A0AAV2FAB9"/>
<dbReference type="InterPro" id="IPR050951">
    <property type="entry name" value="Retrovirus_Pol_polyprotein"/>
</dbReference>
<dbReference type="Pfam" id="PF00078">
    <property type="entry name" value="RVT_1"/>
    <property type="match status" value="1"/>
</dbReference>
<name>A0AAV2FAB9_9ROSI</name>
<dbReference type="InterPro" id="IPR043128">
    <property type="entry name" value="Rev_trsase/Diguanyl_cyclase"/>
</dbReference>
<evidence type="ECO:0000259" key="3">
    <source>
        <dbReference type="Pfam" id="PF17919"/>
    </source>
</evidence>
<dbReference type="PANTHER" id="PTHR37984:SF5">
    <property type="entry name" value="PROTEIN NYNRIN-LIKE"/>
    <property type="match status" value="1"/>
</dbReference>
<feature type="domain" description="Reverse transcriptase/retrotransposon-derived protein RNase H-like" evidence="3">
    <location>
        <begin position="455"/>
        <end position="516"/>
    </location>
</feature>
<dbReference type="Pfam" id="PF17919">
    <property type="entry name" value="RT_RNaseH_2"/>
    <property type="match status" value="1"/>
</dbReference>
<organism evidence="4 5">
    <name type="scientific">Linum trigynum</name>
    <dbReference type="NCBI Taxonomy" id="586398"/>
    <lineage>
        <taxon>Eukaryota</taxon>
        <taxon>Viridiplantae</taxon>
        <taxon>Streptophyta</taxon>
        <taxon>Embryophyta</taxon>
        <taxon>Tracheophyta</taxon>
        <taxon>Spermatophyta</taxon>
        <taxon>Magnoliopsida</taxon>
        <taxon>eudicotyledons</taxon>
        <taxon>Gunneridae</taxon>
        <taxon>Pentapetalae</taxon>
        <taxon>rosids</taxon>
        <taxon>fabids</taxon>
        <taxon>Malpighiales</taxon>
        <taxon>Linaceae</taxon>
        <taxon>Linum</taxon>
    </lineage>
</organism>
<dbReference type="InterPro" id="IPR041577">
    <property type="entry name" value="RT_RNaseH_2"/>
</dbReference>
<dbReference type="InterPro" id="IPR043502">
    <property type="entry name" value="DNA/RNA_pol_sf"/>
</dbReference>
<evidence type="ECO:0008006" key="6">
    <source>
        <dbReference type="Google" id="ProtNLM"/>
    </source>
</evidence>
<dbReference type="Proteomes" id="UP001497516">
    <property type="component" value="Chromosome 6"/>
</dbReference>
<dbReference type="InterPro" id="IPR000477">
    <property type="entry name" value="RT_dom"/>
</dbReference>
<keyword evidence="5" id="KW-1185">Reference proteome</keyword>
<proteinExistence type="predicted"/>
<evidence type="ECO:0000256" key="1">
    <source>
        <dbReference type="ARBA" id="ARBA00023268"/>
    </source>
</evidence>
<dbReference type="PANTHER" id="PTHR37984">
    <property type="entry name" value="PROTEIN CBG26694"/>
    <property type="match status" value="1"/>
</dbReference>
<gene>
    <name evidence="4" type="ORF">LTRI10_LOCUS35120</name>
</gene>
<accession>A0AAV2FAB9</accession>
<feature type="domain" description="Reverse transcriptase" evidence="2">
    <location>
        <begin position="229"/>
        <end position="392"/>
    </location>
</feature>
<evidence type="ECO:0000313" key="5">
    <source>
        <dbReference type="Proteomes" id="UP001497516"/>
    </source>
</evidence>
<dbReference type="SUPFAM" id="SSF56672">
    <property type="entry name" value="DNA/RNA polymerases"/>
    <property type="match status" value="1"/>
</dbReference>
<sequence length="517" mass="58890">MTFKIPESMKYARENDDANFCSDVIDAETANFVYEILHSDALQLCLTQGQETTGSVQQIGKAALLEESEELEQEEKVVEIPKSEKIKSSIEEPPTLELKQLPNHLEYAFLRENSKLPVIINASLTNEEKGRLIKLLKSHEQALAWKISDIRGINPSFRTHKILMEDDYKPVVQPQRQLNPNMKEVVKAEVIKLLDAGVIYPIPDSSWVSPVQVAPKKGGMTVITNEKKDLIPTRTVTSWRVCIDYRHLNDATRKDQFPLPFIDQMLERLDGHNYYCFLDGMSGYFQIPISPEDQEKTTFTCPYGTFAYRRIPFGLCNAPATFQRCMISIFDELVGDIMEVFMGDFLVFGDAFDKCLRNLEKFLIRCEETNLTLNWEKCHFMVTEGIVLGHNVTSQGIEVDRAKIDVISNLLPPVNVKAIRSFLGHVGFYRRFMKDFSKIARPLTKLLEKDAPFDFTAECNDAFEALKHKLTHAPIMVGPDCSLPFELMFDASDYAVGAVLGQRYDKHCKQISYASKP</sequence>
<dbReference type="Gene3D" id="3.10.10.10">
    <property type="entry name" value="HIV Type 1 Reverse Transcriptase, subunit A, domain 1"/>
    <property type="match status" value="1"/>
</dbReference>
<dbReference type="Gene3D" id="3.30.70.270">
    <property type="match status" value="2"/>
</dbReference>
<keyword evidence="1" id="KW-0511">Multifunctional enzyme</keyword>
<reference evidence="4 5" key="1">
    <citation type="submission" date="2024-04" db="EMBL/GenBank/DDBJ databases">
        <authorList>
            <person name="Fracassetti M."/>
        </authorList>
    </citation>
    <scope>NUCLEOTIDE SEQUENCE [LARGE SCALE GENOMIC DNA]</scope>
</reference>